<reference evidence="3" key="1">
    <citation type="submission" date="2015-06" db="EMBL/GenBank/DDBJ databases">
        <title>Expansion of signal transduction pathways in fungi by whole-genome duplication.</title>
        <authorList>
            <consortium name="DOE Joint Genome Institute"/>
            <person name="Corrochano L.M."/>
            <person name="Kuo A."/>
            <person name="Marcet-Houben M."/>
            <person name="Polaino S."/>
            <person name="Salamov A."/>
            <person name="Villalobos J.M."/>
            <person name="Alvarez M.I."/>
            <person name="Avalos J."/>
            <person name="Benito E.P."/>
            <person name="Benoit I."/>
            <person name="Burger G."/>
            <person name="Camino L.P."/>
            <person name="Canovas D."/>
            <person name="Cerda-Olmedo E."/>
            <person name="Cheng J.-F."/>
            <person name="Dominguez A."/>
            <person name="Elias M."/>
            <person name="Eslava A.P."/>
            <person name="Glaser F."/>
            <person name="Grimwood J."/>
            <person name="Gutierrez G."/>
            <person name="Heitman J."/>
            <person name="Henrissat B."/>
            <person name="Iturriaga E.A."/>
            <person name="Lang B.F."/>
            <person name="Lavin J.L."/>
            <person name="Lee S."/>
            <person name="Li W."/>
            <person name="Lindquist E."/>
            <person name="Lopez-Garcia S."/>
            <person name="Luque E.M."/>
            <person name="Marcos A.T."/>
            <person name="Martin J."/>
            <person name="McCluskey K."/>
            <person name="Medina H.R."/>
            <person name="Miralles-Duran A."/>
            <person name="Miyazaki A."/>
            <person name="Munoz-Torres E."/>
            <person name="Oguiza J.A."/>
            <person name="Ohm R."/>
            <person name="Olmedo M."/>
            <person name="Orejas M."/>
            <person name="Ortiz-Castellanos L."/>
            <person name="Pisabarro A.G."/>
            <person name="Rodriguez-Romero J."/>
            <person name="Ruiz-Herrera J."/>
            <person name="Ruiz-Vazquez R."/>
            <person name="Sanz C."/>
            <person name="Schackwitz W."/>
            <person name="Schmutz J."/>
            <person name="Shahriari M."/>
            <person name="Shelest E."/>
            <person name="Silva-Franco F."/>
            <person name="Soanes D."/>
            <person name="Syed K."/>
            <person name="Tagua V.G."/>
            <person name="Talbot N.J."/>
            <person name="Thon M."/>
            <person name="De vries R.P."/>
            <person name="Wiebenga A."/>
            <person name="Yadav J.S."/>
            <person name="Braun E.L."/>
            <person name="Baker S."/>
            <person name="Garre V."/>
            <person name="Horwitz B."/>
            <person name="Torres-Martinez S."/>
            <person name="Idnurm A."/>
            <person name="Herrera-Estrella A."/>
            <person name="Gabaldon T."/>
            <person name="Grigoriev I.V."/>
        </authorList>
    </citation>
    <scope>NUCLEOTIDE SEQUENCE [LARGE SCALE GENOMIC DNA]</scope>
    <source>
        <strain evidence="3">NRRL 1555(-)</strain>
    </source>
</reference>
<accession>A0A163DGV2</accession>
<organism evidence="2 3">
    <name type="scientific">Phycomyces blakesleeanus (strain ATCC 8743b / DSM 1359 / FGSC 10004 / NBRC 33097 / NRRL 1555)</name>
    <dbReference type="NCBI Taxonomy" id="763407"/>
    <lineage>
        <taxon>Eukaryota</taxon>
        <taxon>Fungi</taxon>
        <taxon>Fungi incertae sedis</taxon>
        <taxon>Mucoromycota</taxon>
        <taxon>Mucoromycotina</taxon>
        <taxon>Mucoromycetes</taxon>
        <taxon>Mucorales</taxon>
        <taxon>Phycomycetaceae</taxon>
        <taxon>Phycomyces</taxon>
    </lineage>
</organism>
<dbReference type="AlphaFoldDB" id="A0A163DGV2"/>
<dbReference type="InParanoid" id="A0A163DGV2"/>
<sequence>MYNQNLFPNYAGNHSHGPQGYYSPNQGFSPFVNPNFANQDPIRMQPSQERIPSETASMYQRQEDGPLLWFAGPPVNPTPIQGPAHSLAYLKWKQAQKSS</sequence>
<protein>
    <submittedName>
        <fullName evidence="2">Uncharacterized protein</fullName>
    </submittedName>
</protein>
<name>A0A163DGV2_PHYB8</name>
<dbReference type="EMBL" id="KV440986">
    <property type="protein sequence ID" value="OAD71140.1"/>
    <property type="molecule type" value="Genomic_DNA"/>
</dbReference>
<dbReference type="Proteomes" id="UP000077315">
    <property type="component" value="Unassembled WGS sequence"/>
</dbReference>
<dbReference type="RefSeq" id="XP_018289180.1">
    <property type="nucleotide sequence ID" value="XM_018438573.1"/>
</dbReference>
<keyword evidence="3" id="KW-1185">Reference proteome</keyword>
<dbReference type="GeneID" id="28999479"/>
<evidence type="ECO:0000256" key="1">
    <source>
        <dbReference type="SAM" id="MobiDB-lite"/>
    </source>
</evidence>
<feature type="region of interest" description="Disordered" evidence="1">
    <location>
        <begin position="1"/>
        <end position="41"/>
    </location>
</feature>
<proteinExistence type="predicted"/>
<evidence type="ECO:0000313" key="2">
    <source>
        <dbReference type="EMBL" id="OAD71140.1"/>
    </source>
</evidence>
<gene>
    <name evidence="2" type="ORF">PHYBLDRAFT_182140</name>
</gene>
<dbReference type="VEuPathDB" id="FungiDB:PHYBLDRAFT_182140"/>
<dbReference type="OrthoDB" id="1742084at2759"/>
<evidence type="ECO:0000313" key="3">
    <source>
        <dbReference type="Proteomes" id="UP000077315"/>
    </source>
</evidence>